<feature type="region of interest" description="Disordered" evidence="1">
    <location>
        <begin position="217"/>
        <end position="280"/>
    </location>
</feature>
<evidence type="ECO:0000256" key="1">
    <source>
        <dbReference type="SAM" id="MobiDB-lite"/>
    </source>
</evidence>
<feature type="compositionally biased region" description="Low complexity" evidence="1">
    <location>
        <begin position="188"/>
        <end position="202"/>
    </location>
</feature>
<feature type="compositionally biased region" description="Basic and acidic residues" evidence="1">
    <location>
        <begin position="261"/>
        <end position="280"/>
    </location>
</feature>
<feature type="compositionally biased region" description="Basic and acidic residues" evidence="1">
    <location>
        <begin position="44"/>
        <end position="57"/>
    </location>
</feature>
<keyword evidence="3" id="KW-1185">Reference proteome</keyword>
<feature type="region of interest" description="Disordered" evidence="1">
    <location>
        <begin position="179"/>
        <end position="202"/>
    </location>
</feature>
<dbReference type="Proteomes" id="UP000439903">
    <property type="component" value="Unassembled WGS sequence"/>
</dbReference>
<protein>
    <submittedName>
        <fullName evidence="2">Putative GPI-anchored protein PB15E9.01c</fullName>
    </submittedName>
</protein>
<evidence type="ECO:0000313" key="3">
    <source>
        <dbReference type="Proteomes" id="UP000439903"/>
    </source>
</evidence>
<feature type="compositionally biased region" description="Polar residues" evidence="1">
    <location>
        <begin position="223"/>
        <end position="257"/>
    </location>
</feature>
<proteinExistence type="predicted"/>
<evidence type="ECO:0000313" key="2">
    <source>
        <dbReference type="EMBL" id="KAF0437829.1"/>
    </source>
</evidence>
<name>A0A8H4A708_GIGMA</name>
<accession>A0A8H4A708</accession>
<feature type="region of interest" description="Disordered" evidence="1">
    <location>
        <begin position="107"/>
        <end position="146"/>
    </location>
</feature>
<sequence>MSASVLRKKLELFENLNSQNNRPPPSSLPNKIPKPTINSTINKINDDKTDSTLKKTIESSQSQTKSKIAALSNRFKPSDNENKVAPITSRFKPSENENKVAPITSRFKPSENESKAPAITSRFKPSEDESKVPAITSRFKPSENEKNVAVNESISSKAKFTKRAVNKTIDTSLSLTSNNEKSLNYQQSSSIRSPSNHSSIKSPVSIEADLLRYKNHQRDDSLSKSTSDYQSEASTFQLRSSDNENSYTTSTGMTTPVESSSIEHHKEELESLKKEYESLR</sequence>
<feature type="region of interest" description="Disordered" evidence="1">
    <location>
        <begin position="15"/>
        <end position="85"/>
    </location>
</feature>
<reference evidence="2 3" key="1">
    <citation type="journal article" date="2019" name="Environ. Microbiol.">
        <title>At the nexus of three kingdoms: the genome of the mycorrhizal fungus Gigaspora margarita provides insights into plant, endobacterial and fungal interactions.</title>
        <authorList>
            <person name="Venice F."/>
            <person name="Ghignone S."/>
            <person name="Salvioli di Fossalunga A."/>
            <person name="Amselem J."/>
            <person name="Novero M."/>
            <person name="Xianan X."/>
            <person name="Sedzielewska Toro K."/>
            <person name="Morin E."/>
            <person name="Lipzen A."/>
            <person name="Grigoriev I.V."/>
            <person name="Henrissat B."/>
            <person name="Martin F.M."/>
            <person name="Bonfante P."/>
        </authorList>
    </citation>
    <scope>NUCLEOTIDE SEQUENCE [LARGE SCALE GENOMIC DNA]</scope>
    <source>
        <strain evidence="2 3">BEG34</strain>
    </source>
</reference>
<gene>
    <name evidence="2" type="ORF">F8M41_004327</name>
</gene>
<dbReference type="EMBL" id="WTPW01001392">
    <property type="protein sequence ID" value="KAF0437829.1"/>
    <property type="molecule type" value="Genomic_DNA"/>
</dbReference>
<comment type="caution">
    <text evidence="2">The sequence shown here is derived from an EMBL/GenBank/DDBJ whole genome shotgun (WGS) entry which is preliminary data.</text>
</comment>
<dbReference type="AlphaFoldDB" id="A0A8H4A708"/>
<dbReference type="OrthoDB" id="2441647at2759"/>
<organism evidence="2 3">
    <name type="scientific">Gigaspora margarita</name>
    <dbReference type="NCBI Taxonomy" id="4874"/>
    <lineage>
        <taxon>Eukaryota</taxon>
        <taxon>Fungi</taxon>
        <taxon>Fungi incertae sedis</taxon>
        <taxon>Mucoromycota</taxon>
        <taxon>Glomeromycotina</taxon>
        <taxon>Glomeromycetes</taxon>
        <taxon>Diversisporales</taxon>
        <taxon>Gigasporaceae</taxon>
        <taxon>Gigaspora</taxon>
    </lineage>
</organism>